<protein>
    <submittedName>
        <fullName evidence="2">Uncharacterized protein</fullName>
    </submittedName>
</protein>
<reference evidence="2" key="1">
    <citation type="journal article" date="2014" name="Front. Microbiol.">
        <title>High frequency of phylogenetically diverse reductive dehalogenase-homologous genes in deep subseafloor sedimentary metagenomes.</title>
        <authorList>
            <person name="Kawai M."/>
            <person name="Futagami T."/>
            <person name="Toyoda A."/>
            <person name="Takaki Y."/>
            <person name="Nishi S."/>
            <person name="Hori S."/>
            <person name="Arai W."/>
            <person name="Tsubouchi T."/>
            <person name="Morono Y."/>
            <person name="Uchiyama I."/>
            <person name="Ito T."/>
            <person name="Fujiyama A."/>
            <person name="Inagaki F."/>
            <person name="Takami H."/>
        </authorList>
    </citation>
    <scope>NUCLEOTIDE SEQUENCE</scope>
    <source>
        <strain evidence="2">Expedition CK06-06</strain>
    </source>
</reference>
<feature type="transmembrane region" description="Helical" evidence="1">
    <location>
        <begin position="7"/>
        <end position="28"/>
    </location>
</feature>
<dbReference type="EMBL" id="BARU01033263">
    <property type="protein sequence ID" value="GAH65397.1"/>
    <property type="molecule type" value="Genomic_DNA"/>
</dbReference>
<name>X1H7M3_9ZZZZ</name>
<sequence length="29" mass="3227">DIKWIKLMVAPTFLVSMASLIILIIINLG</sequence>
<organism evidence="2">
    <name type="scientific">marine sediment metagenome</name>
    <dbReference type="NCBI Taxonomy" id="412755"/>
    <lineage>
        <taxon>unclassified sequences</taxon>
        <taxon>metagenomes</taxon>
        <taxon>ecological metagenomes</taxon>
    </lineage>
</organism>
<proteinExistence type="predicted"/>
<gene>
    <name evidence="2" type="ORF">S03H2_52366</name>
</gene>
<comment type="caution">
    <text evidence="2">The sequence shown here is derived from an EMBL/GenBank/DDBJ whole genome shotgun (WGS) entry which is preliminary data.</text>
</comment>
<feature type="non-terminal residue" evidence="2">
    <location>
        <position position="1"/>
    </location>
</feature>
<keyword evidence="1" id="KW-1133">Transmembrane helix</keyword>
<evidence type="ECO:0000256" key="1">
    <source>
        <dbReference type="SAM" id="Phobius"/>
    </source>
</evidence>
<keyword evidence="1" id="KW-0472">Membrane</keyword>
<keyword evidence="1" id="KW-0812">Transmembrane</keyword>
<accession>X1H7M3</accession>
<dbReference type="AlphaFoldDB" id="X1H7M3"/>
<evidence type="ECO:0000313" key="2">
    <source>
        <dbReference type="EMBL" id="GAH65397.1"/>
    </source>
</evidence>